<dbReference type="Pfam" id="PF01590">
    <property type="entry name" value="GAF"/>
    <property type="match status" value="1"/>
</dbReference>
<dbReference type="InterPro" id="IPR003018">
    <property type="entry name" value="GAF"/>
</dbReference>
<dbReference type="InterPro" id="IPR029016">
    <property type="entry name" value="GAF-like_dom_sf"/>
</dbReference>
<dbReference type="EMBL" id="JAOZYC010000136">
    <property type="protein sequence ID" value="MEB8340611.1"/>
    <property type="molecule type" value="Genomic_DNA"/>
</dbReference>
<accession>A0ABU6F9A7</accession>
<proteinExistence type="predicted"/>
<evidence type="ECO:0000313" key="3">
    <source>
        <dbReference type="Proteomes" id="UP001354931"/>
    </source>
</evidence>
<evidence type="ECO:0000313" key="2">
    <source>
        <dbReference type="EMBL" id="MEB8340611.1"/>
    </source>
</evidence>
<dbReference type="SUPFAM" id="SSF55781">
    <property type="entry name" value="GAF domain-like"/>
    <property type="match status" value="1"/>
</dbReference>
<keyword evidence="3" id="KW-1185">Reference proteome</keyword>
<dbReference type="Gene3D" id="3.30.450.40">
    <property type="match status" value="1"/>
</dbReference>
<feature type="domain" description="GAF" evidence="1">
    <location>
        <begin position="32"/>
        <end position="138"/>
    </location>
</feature>
<protein>
    <submittedName>
        <fullName evidence="2">GAF domain-containing protein</fullName>
    </submittedName>
</protein>
<reference evidence="2 3" key="1">
    <citation type="submission" date="2022-10" db="EMBL/GenBank/DDBJ databases">
        <authorList>
            <person name="Xie J."/>
            <person name="Shen N."/>
        </authorList>
    </citation>
    <scope>NUCLEOTIDE SEQUENCE [LARGE SCALE GENOMIC DNA]</scope>
    <source>
        <strain evidence="2 3">YIM65594</strain>
    </source>
</reference>
<comment type="caution">
    <text evidence="2">The sequence shown here is derived from an EMBL/GenBank/DDBJ whole genome shotgun (WGS) entry which is preliminary data.</text>
</comment>
<gene>
    <name evidence="2" type="ORF">OKJ99_24245</name>
</gene>
<organism evidence="2 3">
    <name type="scientific">Streptomyces endophyticus</name>
    <dbReference type="NCBI Taxonomy" id="714166"/>
    <lineage>
        <taxon>Bacteria</taxon>
        <taxon>Bacillati</taxon>
        <taxon>Actinomycetota</taxon>
        <taxon>Actinomycetes</taxon>
        <taxon>Kitasatosporales</taxon>
        <taxon>Streptomycetaceae</taxon>
        <taxon>Streptomyces</taxon>
    </lineage>
</organism>
<evidence type="ECO:0000259" key="1">
    <source>
        <dbReference type="Pfam" id="PF01590"/>
    </source>
</evidence>
<dbReference type="RefSeq" id="WP_326019482.1">
    <property type="nucleotide sequence ID" value="NZ_JAOZYC010000136.1"/>
</dbReference>
<dbReference type="Proteomes" id="UP001354931">
    <property type="component" value="Unassembled WGS sequence"/>
</dbReference>
<sequence>MLEEDPSIVHEVSLAAAVGRRALPIRLCTAFARSLGAQHTTMSLFPSLEQWQLLYASDEGALRAEAAQFAHADGPSVSAALEARTVFVPEVHGHDSRSHTPSWSDDLPGVRHVLALALHRESRPVGVICLYFTRPTHLPAVRIAEAERAAALAREELLRWRPAHADPAGHRPVWATDTRAARWERIHRAAGYVAAREECAVGDALAWLQATSTRQRQSLLDTCDLVLQPAGARPGTHRAVPAQMS</sequence>
<name>A0ABU6F9A7_9ACTN</name>